<dbReference type="Proteomes" id="UP001642487">
    <property type="component" value="Chromosome 1"/>
</dbReference>
<evidence type="ECO:0000313" key="3">
    <source>
        <dbReference type="Proteomes" id="UP001642487"/>
    </source>
</evidence>
<name>A0ABP0XKF3_9ROSI</name>
<reference evidence="2 3" key="1">
    <citation type="submission" date="2024-03" db="EMBL/GenBank/DDBJ databases">
        <authorList>
            <person name="Gkanogiannis A."/>
            <person name="Becerra Lopez-Lavalle L."/>
        </authorList>
    </citation>
    <scope>NUCLEOTIDE SEQUENCE [LARGE SCALE GENOMIC DNA]</scope>
</reference>
<protein>
    <submittedName>
        <fullName evidence="2">Uncharacterized protein</fullName>
    </submittedName>
</protein>
<gene>
    <name evidence="2" type="ORF">CITCOLO1_LOCUS152</name>
</gene>
<dbReference type="PANTHER" id="PTHR33132:SF132">
    <property type="entry name" value="SERINE-RICH PROTEIN"/>
    <property type="match status" value="1"/>
</dbReference>
<dbReference type="EMBL" id="OZ021735">
    <property type="protein sequence ID" value="CAK9308639.1"/>
    <property type="molecule type" value="Genomic_DNA"/>
</dbReference>
<sequence>MDHKPDHKAPRPNDRNNLDHHHKMSFTEFNLEELKQTPNLLISPPSRSMVAPKAPSSVKGNCLCSPTTHIGSFRCRHHRHTGMIRGGSVGSNLSDLARKSTEIMGPYSP</sequence>
<evidence type="ECO:0000313" key="2">
    <source>
        <dbReference type="EMBL" id="CAK9308639.1"/>
    </source>
</evidence>
<keyword evidence="3" id="KW-1185">Reference proteome</keyword>
<dbReference type="PANTHER" id="PTHR33132">
    <property type="entry name" value="OSJNBB0118P14.9 PROTEIN"/>
    <property type="match status" value="1"/>
</dbReference>
<feature type="region of interest" description="Disordered" evidence="1">
    <location>
        <begin position="1"/>
        <end position="22"/>
    </location>
</feature>
<accession>A0ABP0XKF3</accession>
<evidence type="ECO:0000256" key="1">
    <source>
        <dbReference type="SAM" id="MobiDB-lite"/>
    </source>
</evidence>
<organism evidence="2 3">
    <name type="scientific">Citrullus colocynthis</name>
    <name type="common">colocynth</name>
    <dbReference type="NCBI Taxonomy" id="252529"/>
    <lineage>
        <taxon>Eukaryota</taxon>
        <taxon>Viridiplantae</taxon>
        <taxon>Streptophyta</taxon>
        <taxon>Embryophyta</taxon>
        <taxon>Tracheophyta</taxon>
        <taxon>Spermatophyta</taxon>
        <taxon>Magnoliopsida</taxon>
        <taxon>eudicotyledons</taxon>
        <taxon>Gunneridae</taxon>
        <taxon>Pentapetalae</taxon>
        <taxon>rosids</taxon>
        <taxon>fabids</taxon>
        <taxon>Cucurbitales</taxon>
        <taxon>Cucurbitaceae</taxon>
        <taxon>Benincaseae</taxon>
        <taxon>Citrullus</taxon>
    </lineage>
</organism>
<proteinExistence type="predicted"/>
<feature type="compositionally biased region" description="Basic and acidic residues" evidence="1">
    <location>
        <begin position="1"/>
        <end position="19"/>
    </location>
</feature>